<accession>A0A0H2RQ21</accession>
<dbReference type="InterPro" id="IPR020472">
    <property type="entry name" value="WD40_PAC1"/>
</dbReference>
<feature type="repeat" description="WD" evidence="3">
    <location>
        <begin position="221"/>
        <end position="262"/>
    </location>
</feature>
<dbReference type="PROSITE" id="PS50294">
    <property type="entry name" value="WD_REPEATS_REGION"/>
    <property type="match status" value="3"/>
</dbReference>
<keyword evidence="2" id="KW-0677">Repeat</keyword>
<evidence type="ECO:0000256" key="3">
    <source>
        <dbReference type="PROSITE-ProRule" id="PRU00221"/>
    </source>
</evidence>
<sequence>MCWTQSSKRPRMKDIETMIGLLSSKANDQCPCDNTFLNSDISEVRQTHKRSGENWNAAFNPTAQNITELKDLLKIPNSSPVSCVRFSSEGRIIAIAGAASIQLIDIVKNKHIRTVGHPKLYFLSDVCFSSDDKYLAAAGECLPQSSRKSSLHYTRKGCCFVWSTESFTCLHVFEKHEQEVNAVTFSKDSRLVATGSSDCTVRLWDIRSGESRLFRMTDAIKEGVDASITSIALSPDGNLLAAGCFDEVIRLWNVNTGDYVGQLGGHSDAVYCVTFSIDERYLKLFSGSLDKSIKCWNIGGPSKLSSERSKAAGWFCKFTRSGHEREILGLTQSVCGKWLASCSPDQRIIFWEAENGHAQFVINTKDLGSVKSVSMTNGKQGGILAAVTGENEVQIWTFAFKQFSA</sequence>
<keyword evidence="1 3" id="KW-0853">WD repeat</keyword>
<dbReference type="InterPro" id="IPR019775">
    <property type="entry name" value="WD40_repeat_CS"/>
</dbReference>
<dbReference type="Proteomes" id="UP000053477">
    <property type="component" value="Unassembled WGS sequence"/>
</dbReference>
<dbReference type="OrthoDB" id="17410at2759"/>
<dbReference type="InterPro" id="IPR036322">
    <property type="entry name" value="WD40_repeat_dom_sf"/>
</dbReference>
<dbReference type="SMART" id="SM00320">
    <property type="entry name" value="WD40"/>
    <property type="match status" value="6"/>
</dbReference>
<dbReference type="PROSITE" id="PS00678">
    <property type="entry name" value="WD_REPEATS_1"/>
    <property type="match status" value="3"/>
</dbReference>
<proteinExistence type="predicted"/>
<dbReference type="Gene3D" id="2.130.10.10">
    <property type="entry name" value="YVTN repeat-like/Quinoprotein amine dehydrogenase"/>
    <property type="match status" value="1"/>
</dbReference>
<dbReference type="InterPro" id="IPR050349">
    <property type="entry name" value="WD_LIS1/nudF_dynein_reg"/>
</dbReference>
<dbReference type="STRING" id="27342.A0A0H2RQ21"/>
<feature type="repeat" description="WD" evidence="3">
    <location>
        <begin position="263"/>
        <end position="306"/>
    </location>
</feature>
<dbReference type="PANTHER" id="PTHR44129">
    <property type="entry name" value="WD REPEAT-CONTAINING PROTEIN POP1"/>
    <property type="match status" value="1"/>
</dbReference>
<dbReference type="InterPro" id="IPR001680">
    <property type="entry name" value="WD40_rpt"/>
</dbReference>
<evidence type="ECO:0000256" key="1">
    <source>
        <dbReference type="ARBA" id="ARBA00022574"/>
    </source>
</evidence>
<dbReference type="AlphaFoldDB" id="A0A0H2RQ21"/>
<organism evidence="4 5">
    <name type="scientific">Schizopora paradoxa</name>
    <dbReference type="NCBI Taxonomy" id="27342"/>
    <lineage>
        <taxon>Eukaryota</taxon>
        <taxon>Fungi</taxon>
        <taxon>Dikarya</taxon>
        <taxon>Basidiomycota</taxon>
        <taxon>Agaricomycotina</taxon>
        <taxon>Agaricomycetes</taxon>
        <taxon>Hymenochaetales</taxon>
        <taxon>Schizoporaceae</taxon>
        <taxon>Schizopora</taxon>
    </lineage>
</organism>
<dbReference type="EMBL" id="KQ085955">
    <property type="protein sequence ID" value="KLO13727.1"/>
    <property type="molecule type" value="Genomic_DNA"/>
</dbReference>
<dbReference type="CDD" id="cd00200">
    <property type="entry name" value="WD40"/>
    <property type="match status" value="1"/>
</dbReference>
<dbReference type="SUPFAM" id="SSF50978">
    <property type="entry name" value="WD40 repeat-like"/>
    <property type="match status" value="1"/>
</dbReference>
<evidence type="ECO:0000313" key="4">
    <source>
        <dbReference type="EMBL" id="KLO13727.1"/>
    </source>
</evidence>
<dbReference type="Pfam" id="PF00400">
    <property type="entry name" value="WD40"/>
    <property type="match status" value="4"/>
</dbReference>
<gene>
    <name evidence="4" type="ORF">SCHPADRAFT_350050</name>
</gene>
<keyword evidence="5" id="KW-1185">Reference proteome</keyword>
<dbReference type="PROSITE" id="PS50082">
    <property type="entry name" value="WD_REPEATS_2"/>
    <property type="match status" value="3"/>
</dbReference>
<protein>
    <submittedName>
        <fullName evidence="4">WD40 repeat-like protein</fullName>
    </submittedName>
</protein>
<reference evidence="4 5" key="1">
    <citation type="submission" date="2015-04" db="EMBL/GenBank/DDBJ databases">
        <title>Complete genome sequence of Schizopora paradoxa KUC8140, a cosmopolitan wood degrader in East Asia.</title>
        <authorList>
            <consortium name="DOE Joint Genome Institute"/>
            <person name="Min B."/>
            <person name="Park H."/>
            <person name="Jang Y."/>
            <person name="Kim J.-J."/>
            <person name="Kim K.H."/>
            <person name="Pangilinan J."/>
            <person name="Lipzen A."/>
            <person name="Riley R."/>
            <person name="Grigoriev I.V."/>
            <person name="Spatafora J.W."/>
            <person name="Choi I.-G."/>
        </authorList>
    </citation>
    <scope>NUCLEOTIDE SEQUENCE [LARGE SCALE GENOMIC DNA]</scope>
    <source>
        <strain evidence="4 5">KUC8140</strain>
    </source>
</reference>
<dbReference type="InterPro" id="IPR015943">
    <property type="entry name" value="WD40/YVTN_repeat-like_dom_sf"/>
</dbReference>
<dbReference type="InParanoid" id="A0A0H2RQ21"/>
<evidence type="ECO:0000256" key="2">
    <source>
        <dbReference type="ARBA" id="ARBA00022737"/>
    </source>
</evidence>
<evidence type="ECO:0000313" key="5">
    <source>
        <dbReference type="Proteomes" id="UP000053477"/>
    </source>
</evidence>
<feature type="repeat" description="WD" evidence="3">
    <location>
        <begin position="173"/>
        <end position="214"/>
    </location>
</feature>
<dbReference type="PRINTS" id="PR00320">
    <property type="entry name" value="GPROTEINBRPT"/>
</dbReference>
<name>A0A0H2RQ21_9AGAM</name>